<accession>A0A5B9DRN0</accession>
<dbReference type="PANTHER" id="PTHR35864">
    <property type="entry name" value="ZINC METALLOPROTEASE MJ0611-RELATED"/>
    <property type="match status" value="1"/>
</dbReference>
<dbReference type="RefSeq" id="WP_147657142.1">
    <property type="nucleotide sequence ID" value="NZ_BMFM01000002.1"/>
</dbReference>
<sequence>MNFLNDLSLSQIVTRLAGYLIVVTIHGLTVAGLATFLGDRDPAQAGRLTINPIPHVSFPGLIAAILFQPSWMRPLALEPGVMRGGRLALVLVYAVGLAVILAVVPLLMPLRVWLSTLLTGTAAVSVLGVIDAAQRLGIWFVLLNALPLPALTGSLLLQAAYPASIDRIRRAELPAMLIFLVVLGTGWFENALSPLQLGLGRLLMN</sequence>
<proteinExistence type="predicted"/>
<evidence type="ECO:0000313" key="2">
    <source>
        <dbReference type="Proteomes" id="UP000321062"/>
    </source>
</evidence>
<keyword evidence="2" id="KW-1185">Reference proteome</keyword>
<dbReference type="Proteomes" id="UP000321062">
    <property type="component" value="Chromosome"/>
</dbReference>
<dbReference type="OrthoDB" id="9800627at2"/>
<dbReference type="InterPro" id="IPR052348">
    <property type="entry name" value="Metallopeptidase_M50B"/>
</dbReference>
<organism evidence="1 2">
    <name type="scientific">Paradevosia tibetensis</name>
    <dbReference type="NCBI Taxonomy" id="1447062"/>
    <lineage>
        <taxon>Bacteria</taxon>
        <taxon>Pseudomonadati</taxon>
        <taxon>Pseudomonadota</taxon>
        <taxon>Alphaproteobacteria</taxon>
        <taxon>Hyphomicrobiales</taxon>
        <taxon>Devosiaceae</taxon>
        <taxon>Paradevosia</taxon>
    </lineage>
</organism>
<reference evidence="1 2" key="1">
    <citation type="journal article" date="2015" name="Int. J. Syst. Evol. Microbiol.">
        <title>Youhaiella tibetensis gen. nov., sp. nov., isolated from subsurface sediment.</title>
        <authorList>
            <person name="Wang Y.X."/>
            <person name="Huang F.Q."/>
            <person name="Nogi Y."/>
            <person name="Pang S.J."/>
            <person name="Wang P.K."/>
            <person name="Lv J."/>
        </authorList>
    </citation>
    <scope>NUCLEOTIDE SEQUENCE [LARGE SCALE GENOMIC DNA]</scope>
    <source>
        <strain evidence="2">fig4</strain>
    </source>
</reference>
<dbReference type="EMBL" id="CP041690">
    <property type="protein sequence ID" value="QEE21776.1"/>
    <property type="molecule type" value="Genomic_DNA"/>
</dbReference>
<dbReference type="PANTHER" id="PTHR35864:SF1">
    <property type="entry name" value="ZINC METALLOPROTEASE YWHC-RELATED"/>
    <property type="match status" value="1"/>
</dbReference>
<dbReference type="AlphaFoldDB" id="A0A5B9DRN0"/>
<protein>
    <submittedName>
        <fullName evidence="1">Uncharacterized protein</fullName>
    </submittedName>
</protein>
<evidence type="ECO:0000313" key="1">
    <source>
        <dbReference type="EMBL" id="QEE21776.1"/>
    </source>
</evidence>
<dbReference type="KEGG" id="yti:FNA67_17005"/>
<name>A0A5B9DRN0_9HYPH</name>
<gene>
    <name evidence="1" type="ORF">FNA67_17005</name>
</gene>